<evidence type="ECO:0000313" key="2">
    <source>
        <dbReference type="Proteomes" id="UP000189701"/>
    </source>
</evidence>
<gene>
    <name evidence="3" type="primary">LOC104211708</name>
</gene>
<dbReference type="AlphaFoldDB" id="A0A1U7UY63"/>
<name>A0A1U7UY63_NICSY</name>
<evidence type="ECO:0000259" key="1">
    <source>
        <dbReference type="Pfam" id="PF00078"/>
    </source>
</evidence>
<dbReference type="Proteomes" id="UP000189701">
    <property type="component" value="Unplaced"/>
</dbReference>
<feature type="domain" description="Reverse transcriptase" evidence="1">
    <location>
        <begin position="52"/>
        <end position="117"/>
    </location>
</feature>
<dbReference type="PANTHER" id="PTHR19446">
    <property type="entry name" value="REVERSE TRANSCRIPTASES"/>
    <property type="match status" value="1"/>
</dbReference>
<dbReference type="RefSeq" id="XP_009759103.1">
    <property type="nucleotide sequence ID" value="XM_009760801.1"/>
</dbReference>
<dbReference type="STRING" id="4096.A0A1U7UY63"/>
<organism evidence="2 3">
    <name type="scientific">Nicotiana sylvestris</name>
    <name type="common">Wood tobacco</name>
    <name type="synonym">South American tobacco</name>
    <dbReference type="NCBI Taxonomy" id="4096"/>
    <lineage>
        <taxon>Eukaryota</taxon>
        <taxon>Viridiplantae</taxon>
        <taxon>Streptophyta</taxon>
        <taxon>Embryophyta</taxon>
        <taxon>Tracheophyta</taxon>
        <taxon>Spermatophyta</taxon>
        <taxon>Magnoliopsida</taxon>
        <taxon>eudicotyledons</taxon>
        <taxon>Gunneridae</taxon>
        <taxon>Pentapetalae</taxon>
        <taxon>asterids</taxon>
        <taxon>lamiids</taxon>
        <taxon>Solanales</taxon>
        <taxon>Solanaceae</taxon>
        <taxon>Nicotianoideae</taxon>
        <taxon>Nicotianeae</taxon>
        <taxon>Nicotiana</taxon>
    </lineage>
</organism>
<reference evidence="3" key="2">
    <citation type="submission" date="2025-08" db="UniProtKB">
        <authorList>
            <consortium name="RefSeq"/>
        </authorList>
    </citation>
    <scope>IDENTIFICATION</scope>
    <source>
        <tissue evidence="3">Leaf</tissue>
    </source>
</reference>
<sequence length="119" mass="13982">MGELENLESQRDFRLCRHIKCEVVDVAIRKTSRGKATEPDEIPVEHWKVVGLERMVEKRVRTNVSISENQFGFMPGRSTTEAIHLVRRLVGQYRERKNDLHMVFIDLENTYDKVPMEVL</sequence>
<proteinExistence type="predicted"/>
<dbReference type="Pfam" id="PF00078">
    <property type="entry name" value="RVT_1"/>
    <property type="match status" value="1"/>
</dbReference>
<reference evidence="2" key="1">
    <citation type="journal article" date="2013" name="Genome Biol.">
        <title>Reference genomes and transcriptomes of Nicotiana sylvestris and Nicotiana tomentosiformis.</title>
        <authorList>
            <person name="Sierro N."/>
            <person name="Battey J.N."/>
            <person name="Ouadi S."/>
            <person name="Bovet L."/>
            <person name="Goepfert S."/>
            <person name="Bakaher N."/>
            <person name="Peitsch M.C."/>
            <person name="Ivanov N.V."/>
        </authorList>
    </citation>
    <scope>NUCLEOTIDE SEQUENCE [LARGE SCALE GENOMIC DNA]</scope>
</reference>
<protein>
    <submittedName>
        <fullName evidence="3">Uncharacterized protein LOC104211708</fullName>
    </submittedName>
</protein>
<accession>A0A1U7UY63</accession>
<evidence type="ECO:0000313" key="3">
    <source>
        <dbReference type="RefSeq" id="XP_009759103.1"/>
    </source>
</evidence>
<dbReference type="InterPro" id="IPR000477">
    <property type="entry name" value="RT_dom"/>
</dbReference>
<keyword evidence="2" id="KW-1185">Reference proteome</keyword>